<dbReference type="EMBL" id="BKCJ011828535">
    <property type="protein sequence ID" value="GFD56354.1"/>
    <property type="molecule type" value="Genomic_DNA"/>
</dbReference>
<feature type="non-terminal residue" evidence="2">
    <location>
        <position position="1"/>
    </location>
</feature>
<dbReference type="Pfam" id="PF14684">
    <property type="entry name" value="Tricorn_C1"/>
    <property type="match status" value="1"/>
</dbReference>
<feature type="domain" description="Tricorn protease C1" evidence="1">
    <location>
        <begin position="3"/>
        <end position="54"/>
    </location>
</feature>
<dbReference type="Gene3D" id="3.30.750.44">
    <property type="match status" value="1"/>
</dbReference>
<gene>
    <name evidence="2" type="ORF">Tci_928323</name>
</gene>
<accession>A0A699XIM3</accession>
<organism evidence="2">
    <name type="scientific">Tanacetum cinerariifolium</name>
    <name type="common">Dalmatian daisy</name>
    <name type="synonym">Chrysanthemum cinerariifolium</name>
    <dbReference type="NCBI Taxonomy" id="118510"/>
    <lineage>
        <taxon>Eukaryota</taxon>
        <taxon>Viridiplantae</taxon>
        <taxon>Streptophyta</taxon>
        <taxon>Embryophyta</taxon>
        <taxon>Tracheophyta</taxon>
        <taxon>Spermatophyta</taxon>
        <taxon>Magnoliopsida</taxon>
        <taxon>eudicotyledons</taxon>
        <taxon>Gunneridae</taxon>
        <taxon>Pentapetalae</taxon>
        <taxon>asterids</taxon>
        <taxon>campanulids</taxon>
        <taxon>Asterales</taxon>
        <taxon>Asteraceae</taxon>
        <taxon>Asteroideae</taxon>
        <taxon>Anthemideae</taxon>
        <taxon>Anthemidinae</taxon>
        <taxon>Tanacetum</taxon>
    </lineage>
</organism>
<feature type="non-terminal residue" evidence="2">
    <location>
        <position position="73"/>
    </location>
</feature>
<proteinExistence type="predicted"/>
<dbReference type="SUPFAM" id="SSF52096">
    <property type="entry name" value="ClpP/crotonase"/>
    <property type="match status" value="1"/>
</dbReference>
<protein>
    <recommendedName>
        <fullName evidence="1">Tricorn protease C1 domain-containing protein</fullName>
    </recommendedName>
</protein>
<dbReference type="InterPro" id="IPR029045">
    <property type="entry name" value="ClpP/crotonase-like_dom_sf"/>
</dbReference>
<evidence type="ECO:0000313" key="2">
    <source>
        <dbReference type="EMBL" id="GFD56354.1"/>
    </source>
</evidence>
<comment type="caution">
    <text evidence="2">The sequence shown here is derived from an EMBL/GenBank/DDBJ whole genome shotgun (WGS) entry which is preliminary data.</text>
</comment>
<name>A0A699XIM3_TANCI</name>
<sequence>LVVFDEAWAYLRDFFNDATFNGADWPAQHAKFAPYIAGARTPDEARRLTNLMIGELNASHSGMGPAPAASGTV</sequence>
<dbReference type="AlphaFoldDB" id="A0A699XIM3"/>
<evidence type="ECO:0000259" key="1">
    <source>
        <dbReference type="Pfam" id="PF14684"/>
    </source>
</evidence>
<reference evidence="2" key="1">
    <citation type="journal article" date="2019" name="Sci. Rep.">
        <title>Draft genome of Tanacetum cinerariifolium, the natural source of mosquito coil.</title>
        <authorList>
            <person name="Yamashiro T."/>
            <person name="Shiraishi A."/>
            <person name="Satake H."/>
            <person name="Nakayama K."/>
        </authorList>
    </citation>
    <scope>NUCLEOTIDE SEQUENCE</scope>
</reference>
<dbReference type="InterPro" id="IPR028204">
    <property type="entry name" value="Tricorn_C1"/>
</dbReference>